<proteinExistence type="predicted"/>
<keyword evidence="2" id="KW-1185">Reference proteome</keyword>
<evidence type="ECO:0000313" key="2">
    <source>
        <dbReference type="Proteomes" id="UP000247922"/>
    </source>
</evidence>
<comment type="caution">
    <text evidence="1">The sequence shown here is derived from an EMBL/GenBank/DDBJ whole genome shotgun (WGS) entry which is preliminary data.</text>
</comment>
<dbReference type="EMBL" id="QJJR01000004">
    <property type="protein sequence ID" value="PXW91814.1"/>
    <property type="molecule type" value="Genomic_DNA"/>
</dbReference>
<dbReference type="Proteomes" id="UP000247922">
    <property type="component" value="Unassembled WGS sequence"/>
</dbReference>
<dbReference type="AlphaFoldDB" id="A0A2V3WF84"/>
<evidence type="ECO:0000313" key="1">
    <source>
        <dbReference type="EMBL" id="PXW91814.1"/>
    </source>
</evidence>
<name>A0A2V3WF84_9BACI</name>
<protein>
    <submittedName>
        <fullName evidence="1">Uncharacterized protein</fullName>
    </submittedName>
</protein>
<accession>A0A2V3WF84</accession>
<gene>
    <name evidence="1" type="ORF">DES38_104249</name>
</gene>
<organism evidence="1 2">
    <name type="scientific">Streptohalobacillus salinus</name>
    <dbReference type="NCBI Taxonomy" id="621096"/>
    <lineage>
        <taxon>Bacteria</taxon>
        <taxon>Bacillati</taxon>
        <taxon>Bacillota</taxon>
        <taxon>Bacilli</taxon>
        <taxon>Bacillales</taxon>
        <taxon>Bacillaceae</taxon>
        <taxon>Streptohalobacillus</taxon>
    </lineage>
</organism>
<sequence length="44" mass="5285">MRKQVTKPRYSLAIRIPQQLAEELHIYKVEKKLGPFLELFLQQC</sequence>
<reference evidence="1 2" key="1">
    <citation type="submission" date="2018-05" db="EMBL/GenBank/DDBJ databases">
        <title>Genomic Encyclopedia of Type Strains, Phase IV (KMG-IV): sequencing the most valuable type-strain genomes for metagenomic binning, comparative biology and taxonomic classification.</title>
        <authorList>
            <person name="Goeker M."/>
        </authorList>
    </citation>
    <scope>NUCLEOTIDE SEQUENCE [LARGE SCALE GENOMIC DNA]</scope>
    <source>
        <strain evidence="1 2">DSM 22440</strain>
    </source>
</reference>